<protein>
    <submittedName>
        <fullName evidence="1">Uncharacterized protein</fullName>
    </submittedName>
</protein>
<dbReference type="Proteomes" id="UP001196413">
    <property type="component" value="Unassembled WGS sequence"/>
</dbReference>
<sequence length="89" mass="10204">MGERALYGPVSADKCIVFHAVISFIIDLSFDMLRACYAEDKLHTWVRRNDIHQKQIPDQVSNGVMGRLQPATDDSVEVYLKRLEPDKLQ</sequence>
<reference evidence="1" key="1">
    <citation type="submission" date="2021-06" db="EMBL/GenBank/DDBJ databases">
        <title>Parelaphostrongylus tenuis whole genome reference sequence.</title>
        <authorList>
            <person name="Garwood T.J."/>
            <person name="Larsen P.A."/>
            <person name="Fountain-Jones N.M."/>
            <person name="Garbe J.R."/>
            <person name="Macchietto M.G."/>
            <person name="Kania S.A."/>
            <person name="Gerhold R.W."/>
            <person name="Richards J.E."/>
            <person name="Wolf T.M."/>
        </authorList>
    </citation>
    <scope>NUCLEOTIDE SEQUENCE</scope>
    <source>
        <strain evidence="1">MNPRO001-30</strain>
        <tissue evidence="1">Meninges</tissue>
    </source>
</reference>
<proteinExistence type="predicted"/>
<keyword evidence="2" id="KW-1185">Reference proteome</keyword>
<evidence type="ECO:0000313" key="1">
    <source>
        <dbReference type="EMBL" id="KAJ1346732.1"/>
    </source>
</evidence>
<evidence type="ECO:0000313" key="2">
    <source>
        <dbReference type="Proteomes" id="UP001196413"/>
    </source>
</evidence>
<dbReference type="AlphaFoldDB" id="A0AAD5MCU2"/>
<accession>A0AAD5MCU2</accession>
<gene>
    <name evidence="1" type="ORF">KIN20_001630</name>
</gene>
<comment type="caution">
    <text evidence="1">The sequence shown here is derived from an EMBL/GenBank/DDBJ whole genome shotgun (WGS) entry which is preliminary data.</text>
</comment>
<organism evidence="1 2">
    <name type="scientific">Parelaphostrongylus tenuis</name>
    <name type="common">Meningeal worm</name>
    <dbReference type="NCBI Taxonomy" id="148309"/>
    <lineage>
        <taxon>Eukaryota</taxon>
        <taxon>Metazoa</taxon>
        <taxon>Ecdysozoa</taxon>
        <taxon>Nematoda</taxon>
        <taxon>Chromadorea</taxon>
        <taxon>Rhabditida</taxon>
        <taxon>Rhabditina</taxon>
        <taxon>Rhabditomorpha</taxon>
        <taxon>Strongyloidea</taxon>
        <taxon>Metastrongylidae</taxon>
        <taxon>Parelaphostrongylus</taxon>
    </lineage>
</organism>
<name>A0AAD5MCU2_PARTN</name>
<dbReference type="EMBL" id="JAHQIW010000216">
    <property type="protein sequence ID" value="KAJ1346732.1"/>
    <property type="molecule type" value="Genomic_DNA"/>
</dbReference>